<keyword evidence="2" id="KW-1185">Reference proteome</keyword>
<evidence type="ECO:0000313" key="1">
    <source>
        <dbReference type="EMBL" id="KAK1863121.1"/>
    </source>
</evidence>
<gene>
    <name evidence="1" type="ORF">I4F81_005683</name>
</gene>
<name>A0ACC3C040_PYRYE</name>
<dbReference type="EMBL" id="CM020619">
    <property type="protein sequence ID" value="KAK1863121.1"/>
    <property type="molecule type" value="Genomic_DNA"/>
</dbReference>
<organism evidence="1 2">
    <name type="scientific">Pyropia yezoensis</name>
    <name type="common">Susabi-nori</name>
    <name type="synonym">Porphyra yezoensis</name>
    <dbReference type="NCBI Taxonomy" id="2788"/>
    <lineage>
        <taxon>Eukaryota</taxon>
        <taxon>Rhodophyta</taxon>
        <taxon>Bangiophyceae</taxon>
        <taxon>Bangiales</taxon>
        <taxon>Bangiaceae</taxon>
        <taxon>Pyropia</taxon>
    </lineage>
</organism>
<accession>A0ACC3C040</accession>
<protein>
    <submittedName>
        <fullName evidence="1">Uncharacterized protein</fullName>
    </submittedName>
</protein>
<comment type="caution">
    <text evidence="1">The sequence shown here is derived from an EMBL/GenBank/DDBJ whole genome shotgun (WGS) entry which is preliminary data.</text>
</comment>
<proteinExistence type="predicted"/>
<dbReference type="Proteomes" id="UP000798662">
    <property type="component" value="Chromosome 2"/>
</dbReference>
<sequence length="411" mass="41326">MPPVEDAAAVSAAAAAAAAEVVVARPGDHHRSCRWGAVAAAVWAGAGAPPPLPDGWLLHPPPDGRAVGWRSAAVGVQRAGAPAPARVAVLTHRAREHVPTVLAVDHSLLGGEWATGDAIFGVFNIHEAVVLAKGLTAAAYAVTGVEVDSAVAAAAAAAFGCAPPHCGRLVIEDAAAYVRRAVAAGDTYDAVLLDVFSGGGVALHLFTPPVLADVAAVVAPGGVLVVNTVGLLPPMDGDGGPDTSRAAGTTDGGGGSEDRPGRVGHSAWAAGVAYDGVPAVAGALAPHFPHMRAFIDIPPSRSLHNVVLFAGATAEAVSFRRAVPADGVLGSTTRAEQLEGFVDREVSAAVTARAAAMATTGGYGGGGWRRAARRTRWVDAIRRAQGVSAAEHWRVMRLVLGGPVWAALAVG</sequence>
<reference evidence="1" key="1">
    <citation type="submission" date="2019-11" db="EMBL/GenBank/DDBJ databases">
        <title>Nori genome reveals adaptations in red seaweeds to the harsh intertidal environment.</title>
        <authorList>
            <person name="Wang D."/>
            <person name="Mao Y."/>
        </authorList>
    </citation>
    <scope>NUCLEOTIDE SEQUENCE</scope>
    <source>
        <tissue evidence="1">Gametophyte</tissue>
    </source>
</reference>
<evidence type="ECO:0000313" key="2">
    <source>
        <dbReference type="Proteomes" id="UP000798662"/>
    </source>
</evidence>